<feature type="non-terminal residue" evidence="2">
    <location>
        <position position="174"/>
    </location>
</feature>
<dbReference type="AlphaFoldDB" id="A0A0F3IWF9"/>
<dbReference type="SUPFAM" id="SSF53271">
    <property type="entry name" value="PRTase-like"/>
    <property type="match status" value="1"/>
</dbReference>
<accession>A0A0F3IWF9</accession>
<proteinExistence type="predicted"/>
<evidence type="ECO:0000259" key="1">
    <source>
        <dbReference type="Pfam" id="PF18912"/>
    </source>
</evidence>
<name>A0A0F3IWF9_9PROT</name>
<reference evidence="2 3" key="1">
    <citation type="submission" date="2015-03" db="EMBL/GenBank/DDBJ databases">
        <title>Draft genome sequence of Elstera litoralis.</title>
        <authorList>
            <person name="Rahalkar M.C."/>
            <person name="Dhakephalkar P.K."/>
            <person name="Pore S.D."/>
            <person name="Arora P."/>
            <person name="Kapse N.G."/>
            <person name="Pandit P.S."/>
        </authorList>
    </citation>
    <scope>NUCLEOTIDE SEQUENCE [LARGE SCALE GENOMIC DNA]</scope>
    <source>
        <strain evidence="2 3">Dia-1</strain>
    </source>
</reference>
<evidence type="ECO:0000313" key="2">
    <source>
        <dbReference type="EMBL" id="KJV09944.1"/>
    </source>
</evidence>
<dbReference type="Proteomes" id="UP000033774">
    <property type="component" value="Unassembled WGS sequence"/>
</dbReference>
<gene>
    <name evidence="2" type="ORF">VZ95_08265</name>
</gene>
<dbReference type="EMBL" id="LAJY01000187">
    <property type="protein sequence ID" value="KJV09944.1"/>
    <property type="molecule type" value="Genomic_DNA"/>
</dbReference>
<dbReference type="PANTHER" id="PTHR47505">
    <property type="entry name" value="DNA UTILIZATION PROTEIN YHGH"/>
    <property type="match status" value="1"/>
</dbReference>
<dbReference type="InterPro" id="IPR029057">
    <property type="entry name" value="PRTase-like"/>
</dbReference>
<organism evidence="2 3">
    <name type="scientific">Elstera litoralis</name>
    <dbReference type="NCBI Taxonomy" id="552518"/>
    <lineage>
        <taxon>Bacteria</taxon>
        <taxon>Pseudomonadati</taxon>
        <taxon>Pseudomonadota</taxon>
        <taxon>Alphaproteobacteria</taxon>
        <taxon>Rhodospirillales</taxon>
        <taxon>Rhodospirillaceae</taxon>
        <taxon>Elstera</taxon>
    </lineage>
</organism>
<sequence length="174" mass="19080">MAMLDWALPRRCLRCGVAVAGGAPLAGLCPDCWPQMRFLTPPFGTRPLCLCCGVPLGGMQSGLCSGCHRQKPRFQRARAALLYDEISKPLVLRFKQADRTEGAALFAAWMVRAGGEVLEGADLLIPVPLHRTRLLYRQFNQAALLAQAISRQTGIPTVPTALRRVRATGTQRQR</sequence>
<dbReference type="PANTHER" id="PTHR47505:SF1">
    <property type="entry name" value="DNA UTILIZATION PROTEIN YHGH"/>
    <property type="match status" value="1"/>
</dbReference>
<evidence type="ECO:0000313" key="3">
    <source>
        <dbReference type="Proteomes" id="UP000033774"/>
    </source>
</evidence>
<dbReference type="InterPro" id="IPR051910">
    <property type="entry name" value="ComF/GntX_DNA_util-trans"/>
</dbReference>
<dbReference type="Pfam" id="PF18912">
    <property type="entry name" value="DZR_2"/>
    <property type="match status" value="1"/>
</dbReference>
<dbReference type="InterPro" id="IPR044005">
    <property type="entry name" value="DZR_2"/>
</dbReference>
<feature type="domain" description="Double zinc ribbon" evidence="1">
    <location>
        <begin position="3"/>
        <end position="67"/>
    </location>
</feature>
<protein>
    <recommendedName>
        <fullName evidence="1">Double zinc ribbon domain-containing protein</fullName>
    </recommendedName>
</protein>
<keyword evidence="3" id="KW-1185">Reference proteome</keyword>
<comment type="caution">
    <text evidence="2">The sequence shown here is derived from an EMBL/GenBank/DDBJ whole genome shotgun (WGS) entry which is preliminary data.</text>
</comment>